<feature type="compositionally biased region" description="Polar residues" evidence="1">
    <location>
        <begin position="7"/>
        <end position="23"/>
    </location>
</feature>
<dbReference type="KEGG" id="chig:CH63R_01072"/>
<dbReference type="EMBL" id="LTAN01000001">
    <property type="protein sequence ID" value="OBR15892.1"/>
    <property type="molecule type" value="Genomic_DNA"/>
</dbReference>
<proteinExistence type="predicted"/>
<dbReference type="Proteomes" id="UP000092177">
    <property type="component" value="Chromosome 1"/>
</dbReference>
<evidence type="ECO:0000313" key="2">
    <source>
        <dbReference type="EMBL" id="OBR15892.1"/>
    </source>
</evidence>
<keyword evidence="3" id="KW-1185">Reference proteome</keyword>
<feature type="region of interest" description="Disordered" evidence="1">
    <location>
        <begin position="1"/>
        <end position="23"/>
    </location>
</feature>
<sequence>MARRVMTLSNRQGHQQTRHQISSWEAIGSRNQSLAYSGSKQQLLVTQEKTEQGAETGSAVFTTLGAMASGSPPLSAYSRHTGSLKSIHSAGAGRCSAPLLAWRGLKNPCSLTGTPQTGEIQFSTGAAHFLNFLSPSLLTSASTPSTDRPTSTGYANRQQQSFYRHAL</sequence>
<protein>
    <submittedName>
        <fullName evidence="2">Uncharacterized protein</fullName>
    </submittedName>
</protein>
<accession>A0A1B7YVA8</accession>
<reference evidence="3" key="1">
    <citation type="journal article" date="2017" name="BMC Genomics">
        <title>Gapless genome assembly of Colletotrichum higginsianum reveals chromosome structure and association of transposable elements with secondary metabolite gene clusters.</title>
        <authorList>
            <person name="Dallery J.-F."/>
            <person name="Lapalu N."/>
            <person name="Zampounis A."/>
            <person name="Pigne S."/>
            <person name="Luyten I."/>
            <person name="Amselem J."/>
            <person name="Wittenberg A.H.J."/>
            <person name="Zhou S."/>
            <person name="de Queiroz M.V."/>
            <person name="Robin G.P."/>
            <person name="Auger A."/>
            <person name="Hainaut M."/>
            <person name="Henrissat B."/>
            <person name="Kim K.-T."/>
            <person name="Lee Y.-H."/>
            <person name="Lespinet O."/>
            <person name="Schwartz D.C."/>
            <person name="Thon M.R."/>
            <person name="O'Connell R.J."/>
        </authorList>
    </citation>
    <scope>NUCLEOTIDE SEQUENCE [LARGE SCALE GENOMIC DNA]</scope>
    <source>
        <strain evidence="3">IMI 349063</strain>
    </source>
</reference>
<evidence type="ECO:0000313" key="3">
    <source>
        <dbReference type="Proteomes" id="UP000092177"/>
    </source>
</evidence>
<gene>
    <name evidence="2" type="ORF">CH63R_01072</name>
</gene>
<comment type="caution">
    <text evidence="2">The sequence shown here is derived from an EMBL/GenBank/DDBJ whole genome shotgun (WGS) entry which is preliminary data.</text>
</comment>
<evidence type="ECO:0000256" key="1">
    <source>
        <dbReference type="SAM" id="MobiDB-lite"/>
    </source>
</evidence>
<dbReference type="VEuPathDB" id="FungiDB:CH63R_01072"/>
<organism evidence="2 3">
    <name type="scientific">Colletotrichum higginsianum (strain IMI 349063)</name>
    <name type="common">Crucifer anthracnose fungus</name>
    <dbReference type="NCBI Taxonomy" id="759273"/>
    <lineage>
        <taxon>Eukaryota</taxon>
        <taxon>Fungi</taxon>
        <taxon>Dikarya</taxon>
        <taxon>Ascomycota</taxon>
        <taxon>Pezizomycotina</taxon>
        <taxon>Sordariomycetes</taxon>
        <taxon>Hypocreomycetidae</taxon>
        <taxon>Glomerellales</taxon>
        <taxon>Glomerellaceae</taxon>
        <taxon>Colletotrichum</taxon>
        <taxon>Colletotrichum destructivum species complex</taxon>
    </lineage>
</organism>
<name>A0A1B7YVA8_COLHI</name>
<dbReference type="RefSeq" id="XP_018164409.1">
    <property type="nucleotide sequence ID" value="XM_018296047.1"/>
</dbReference>
<dbReference type="AlphaFoldDB" id="A0A1B7YVA8"/>
<dbReference type="GeneID" id="28860154"/>